<dbReference type="InterPro" id="IPR027417">
    <property type="entry name" value="P-loop_NTPase"/>
</dbReference>
<feature type="transmembrane region" description="Helical" evidence="2">
    <location>
        <begin position="466"/>
        <end position="491"/>
    </location>
</feature>
<proteinExistence type="predicted"/>
<accession>A0A4R6LNX1</accession>
<dbReference type="Pfam" id="PF00009">
    <property type="entry name" value="GTP_EFTU"/>
    <property type="match status" value="1"/>
</dbReference>
<evidence type="ECO:0000259" key="3">
    <source>
        <dbReference type="Pfam" id="PF00009"/>
    </source>
</evidence>
<evidence type="ECO:0000256" key="2">
    <source>
        <dbReference type="SAM" id="Phobius"/>
    </source>
</evidence>
<keyword evidence="2" id="KW-0472">Membrane</keyword>
<dbReference type="RefSeq" id="WP_094406909.1">
    <property type="nucleotide sequence ID" value="NZ_NMVO01000018.1"/>
</dbReference>
<dbReference type="AlphaFoldDB" id="A0A255FZP1"/>
<feature type="domain" description="Tr-type G" evidence="3">
    <location>
        <begin position="163"/>
        <end position="277"/>
    </location>
</feature>
<dbReference type="PANTHER" id="PTHR42698">
    <property type="entry name" value="GTPASE ERA"/>
    <property type="match status" value="1"/>
</dbReference>
<dbReference type="GO" id="GO:0043024">
    <property type="term" value="F:ribosomal small subunit binding"/>
    <property type="evidence" value="ECO:0007669"/>
    <property type="project" value="TreeGrafter"/>
</dbReference>
<feature type="transmembrane region" description="Helical" evidence="2">
    <location>
        <begin position="511"/>
        <end position="533"/>
    </location>
</feature>
<evidence type="ECO:0000313" key="5">
    <source>
        <dbReference type="Proteomes" id="UP000215896"/>
    </source>
</evidence>
<gene>
    <name evidence="4" type="ORF">CGZ94_19525</name>
</gene>
<feature type="region of interest" description="Disordered" evidence="1">
    <location>
        <begin position="113"/>
        <end position="158"/>
    </location>
</feature>
<dbReference type="InterPro" id="IPR000795">
    <property type="entry name" value="T_Tr_GTP-bd_dom"/>
</dbReference>
<evidence type="ECO:0000313" key="4">
    <source>
        <dbReference type="EMBL" id="OYO08702.1"/>
    </source>
</evidence>
<dbReference type="GO" id="GO:0003924">
    <property type="term" value="F:GTPase activity"/>
    <property type="evidence" value="ECO:0007669"/>
    <property type="project" value="InterPro"/>
</dbReference>
<dbReference type="GO" id="GO:0019843">
    <property type="term" value="F:rRNA binding"/>
    <property type="evidence" value="ECO:0007669"/>
    <property type="project" value="TreeGrafter"/>
</dbReference>
<sequence length="579" mass="62594">MARADDLGARLRALRDASDHARGRVDDEVVDQAAAVVTRAGRRLELAGDTTVIALGGATGSGKSSTFNALSGTELAVAGVRRPTTSKAMAASFGDTSAEDLLDWLDIRTRHQVSESAPDRAIAPAGATSTTATAELESSRPRGRSLLPSRRGRQGEAADRPFDHLVLIDLPDHDSTEAAHRQEVDRLVELVDMLIWVVDPQKYADAALHDGYLKPLAHHASVMMVVLNQIDRLDDAARNRCLSDLRRLLDSEGLEQTEIAAVSAQTGEGIAELRRRIQARVADKRAAADRLGADVRRAADRLAEASGTEPAEPITRGSARRLNQAMAAAAGVDTVAEAVGGAWRHRGGLATGWPVLSWLGRFRPDPLRRLHLDRWGVGKRGKEIDPARVSRTSLPATTSVQQARVDSAVRDLADEAAGGLTRGWATSVRAAARTHSDKLSDRLDRAVATTDLELDRNRGWWKAVTVLQWLLVAVMAAGLLWLGVAFVMLYLQLPPLPEVRWWGLPAPTVLLVGGIGAGLLVALLARIGVLVGARRKERRARSALMTAVGEVTRELVIDPVNAELDRYESVREALQRARR</sequence>
<reference evidence="4 5" key="1">
    <citation type="submission" date="2017-07" db="EMBL/GenBank/DDBJ databases">
        <title>Draft whole genome sequences of clinical Proprionibacteriaceae strains.</title>
        <authorList>
            <person name="Bernier A.-M."/>
            <person name="Bernard K."/>
            <person name="Domingo M.-C."/>
        </authorList>
    </citation>
    <scope>NUCLEOTIDE SEQUENCE [LARGE SCALE GENOMIC DNA]</scope>
    <source>
        <strain evidence="4 5">NML 030167</strain>
    </source>
</reference>
<dbReference type="Gene3D" id="3.40.50.300">
    <property type="entry name" value="P-loop containing nucleotide triphosphate hydrolases"/>
    <property type="match status" value="1"/>
</dbReference>
<keyword evidence="2" id="KW-1133">Transmembrane helix</keyword>
<dbReference type="GO" id="GO:0000028">
    <property type="term" value="P:ribosomal small subunit assembly"/>
    <property type="evidence" value="ECO:0007669"/>
    <property type="project" value="TreeGrafter"/>
</dbReference>
<comment type="caution">
    <text evidence="4">The sequence shown here is derived from an EMBL/GenBank/DDBJ whole genome shotgun (WGS) entry which is preliminary data.</text>
</comment>
<dbReference type="EMBL" id="NMVO01000018">
    <property type="protein sequence ID" value="OYO08702.1"/>
    <property type="molecule type" value="Genomic_DNA"/>
</dbReference>
<dbReference type="SUPFAM" id="SSF52540">
    <property type="entry name" value="P-loop containing nucleoside triphosphate hydrolases"/>
    <property type="match status" value="1"/>
</dbReference>
<dbReference type="GO" id="GO:0005829">
    <property type="term" value="C:cytosol"/>
    <property type="evidence" value="ECO:0007669"/>
    <property type="project" value="TreeGrafter"/>
</dbReference>
<name>A0A255FZP1_9ACTN</name>
<protein>
    <submittedName>
        <fullName evidence="4">ABC transporter</fullName>
    </submittedName>
</protein>
<organism evidence="4 5">
    <name type="scientific">Enemella evansiae</name>
    <dbReference type="NCBI Taxonomy" id="2016499"/>
    <lineage>
        <taxon>Bacteria</taxon>
        <taxon>Bacillati</taxon>
        <taxon>Actinomycetota</taxon>
        <taxon>Actinomycetes</taxon>
        <taxon>Propionibacteriales</taxon>
        <taxon>Propionibacteriaceae</taxon>
        <taxon>Enemella</taxon>
    </lineage>
</organism>
<dbReference type="InterPro" id="IPR005662">
    <property type="entry name" value="GTPase_Era-like"/>
</dbReference>
<accession>A0A255FZP1</accession>
<dbReference type="GO" id="GO:0005525">
    <property type="term" value="F:GTP binding"/>
    <property type="evidence" value="ECO:0007669"/>
    <property type="project" value="InterPro"/>
</dbReference>
<keyword evidence="2" id="KW-0812">Transmembrane</keyword>
<dbReference type="PANTHER" id="PTHR42698:SF1">
    <property type="entry name" value="GTPASE ERA, MITOCHONDRIAL"/>
    <property type="match status" value="1"/>
</dbReference>
<dbReference type="OrthoDB" id="974105at2"/>
<keyword evidence="5" id="KW-1185">Reference proteome</keyword>
<feature type="compositionally biased region" description="Low complexity" evidence="1">
    <location>
        <begin position="121"/>
        <end position="134"/>
    </location>
</feature>
<evidence type="ECO:0000256" key="1">
    <source>
        <dbReference type="SAM" id="MobiDB-lite"/>
    </source>
</evidence>
<dbReference type="Proteomes" id="UP000215896">
    <property type="component" value="Unassembled WGS sequence"/>
</dbReference>